<protein>
    <recommendedName>
        <fullName evidence="7">Major facilitator superfamily (MFS) profile domain-containing protein</fullName>
    </recommendedName>
</protein>
<dbReference type="Proteomes" id="UP000722485">
    <property type="component" value="Unassembled WGS sequence"/>
</dbReference>
<keyword evidence="2 6" id="KW-0812">Transmembrane</keyword>
<feature type="transmembrane region" description="Helical" evidence="6">
    <location>
        <begin position="57"/>
        <end position="75"/>
    </location>
</feature>
<evidence type="ECO:0000256" key="2">
    <source>
        <dbReference type="ARBA" id="ARBA00022692"/>
    </source>
</evidence>
<evidence type="ECO:0000256" key="5">
    <source>
        <dbReference type="ARBA" id="ARBA00023180"/>
    </source>
</evidence>
<gene>
    <name evidence="8" type="ORF">G7Z17_g4573</name>
</gene>
<dbReference type="OrthoDB" id="268400at2759"/>
<dbReference type="InterPro" id="IPR036259">
    <property type="entry name" value="MFS_trans_sf"/>
</dbReference>
<dbReference type="InterPro" id="IPR011701">
    <property type="entry name" value="MFS"/>
</dbReference>
<evidence type="ECO:0000313" key="9">
    <source>
        <dbReference type="Proteomes" id="UP000722485"/>
    </source>
</evidence>
<keyword evidence="3 6" id="KW-1133">Transmembrane helix</keyword>
<dbReference type="GO" id="GO:0022857">
    <property type="term" value="F:transmembrane transporter activity"/>
    <property type="evidence" value="ECO:0007669"/>
    <property type="project" value="InterPro"/>
</dbReference>
<proteinExistence type="predicted"/>
<dbReference type="PROSITE" id="PS50850">
    <property type="entry name" value="MFS"/>
    <property type="match status" value="1"/>
</dbReference>
<reference evidence="8" key="1">
    <citation type="submission" date="2020-03" db="EMBL/GenBank/DDBJ databases">
        <title>Draft Genome Sequence of Cylindrodendrum hubeiense.</title>
        <authorList>
            <person name="Buettner E."/>
            <person name="Kellner H."/>
        </authorList>
    </citation>
    <scope>NUCLEOTIDE SEQUENCE</scope>
    <source>
        <strain evidence="8">IHI 201604</strain>
    </source>
</reference>
<feature type="transmembrane region" description="Helical" evidence="6">
    <location>
        <begin position="433"/>
        <end position="452"/>
    </location>
</feature>
<evidence type="ECO:0000256" key="1">
    <source>
        <dbReference type="ARBA" id="ARBA00004141"/>
    </source>
</evidence>
<keyword evidence="9" id="KW-1185">Reference proteome</keyword>
<dbReference type="EMBL" id="JAANBB010000067">
    <property type="protein sequence ID" value="KAF7552038.1"/>
    <property type="molecule type" value="Genomic_DNA"/>
</dbReference>
<evidence type="ECO:0000259" key="7">
    <source>
        <dbReference type="PROSITE" id="PS50850"/>
    </source>
</evidence>
<feature type="transmembrane region" description="Helical" evidence="6">
    <location>
        <begin position="125"/>
        <end position="142"/>
    </location>
</feature>
<feature type="transmembrane region" description="Helical" evidence="6">
    <location>
        <begin position="184"/>
        <end position="205"/>
    </location>
</feature>
<evidence type="ECO:0000256" key="3">
    <source>
        <dbReference type="ARBA" id="ARBA00022989"/>
    </source>
</evidence>
<dbReference type="PANTHER" id="PTHR23502">
    <property type="entry name" value="MAJOR FACILITATOR SUPERFAMILY"/>
    <property type="match status" value="1"/>
</dbReference>
<feature type="transmembrane region" description="Helical" evidence="6">
    <location>
        <begin position="95"/>
        <end position="113"/>
    </location>
</feature>
<evidence type="ECO:0000313" key="8">
    <source>
        <dbReference type="EMBL" id="KAF7552038.1"/>
    </source>
</evidence>
<feature type="transmembrane region" description="Helical" evidence="6">
    <location>
        <begin position="326"/>
        <end position="349"/>
    </location>
</feature>
<accession>A0A9P5H8L4</accession>
<keyword evidence="4 6" id="KW-0472">Membrane</keyword>
<feature type="transmembrane region" description="Helical" evidence="6">
    <location>
        <begin position="154"/>
        <end position="177"/>
    </location>
</feature>
<feature type="domain" description="Major facilitator superfamily (MFS) profile" evidence="7">
    <location>
        <begin position="59"/>
        <end position="490"/>
    </location>
</feature>
<name>A0A9P5H8L4_9HYPO</name>
<feature type="transmembrane region" description="Helical" evidence="6">
    <location>
        <begin position="280"/>
        <end position="306"/>
    </location>
</feature>
<sequence length="697" mass="78163">MSKESADNLGTVEAENAENTSVVDEADVKAVSDTVLLFPRPTQDPNDPLNWPRHEKFATYLTVCFFTILSTFNSSNFTVAIGPLATEFNVSTTKAGYLVCFNVLLLGVGNPFWVASMRVVGKRPVYLASLLLFIATNTWSYEANTYGSLLASRILSGFASSAADATVPALVADMFFIHERGHCMMIFHLALSCGFFLGPLICAYITQEAGWRWTCGFLAIAGAFTGLVGFFSIHESNYNREKADTELPASSYGPKKSFAANLSITGGYDREASFWKTMRIILSLTAYPAIPWTGFTIGAFVGWNIVVQLTASRTFTAAPYGWEIGSLGLLSISGLIGALLAFFAGGKLTDIIANRMTKANNGIRLPEFRLPALILPAFVGPVGILIFGLCVAYKTHWIGPAVGYAMQGFGLTAVANVLITYAVDGYQPFAGECLVIIFVIRNAIATILALYTSDWQLATGVKNAFGEMVGIQYFLLLFAFPMYFYATQLQEIPQETVHDKWGWVIYRCTYGDDVAWTRFKDIINLRSRQATAESDTPEYVNSLEWKFVDDQHMLEGATRDQLRIHFRKWATEAIKVECPNCPNEYVDCFPRYNYFIQVDEDVLRSVVYEAPQPPNRDLWGEGYVKFVHAHWKSQLELYPDEVNVDEQSYEPVDGCCEEDVGWMMIASDLMERTFYDSWNSRETWYIDYRRPPDMLYY</sequence>
<dbReference type="Gene3D" id="1.20.1250.20">
    <property type="entry name" value="MFS general substrate transporter like domains"/>
    <property type="match status" value="1"/>
</dbReference>
<feature type="transmembrane region" description="Helical" evidence="6">
    <location>
        <begin position="370"/>
        <end position="395"/>
    </location>
</feature>
<dbReference type="GO" id="GO:0005886">
    <property type="term" value="C:plasma membrane"/>
    <property type="evidence" value="ECO:0007669"/>
    <property type="project" value="TreeGrafter"/>
</dbReference>
<evidence type="ECO:0000256" key="6">
    <source>
        <dbReference type="SAM" id="Phobius"/>
    </source>
</evidence>
<keyword evidence="5" id="KW-0325">Glycoprotein</keyword>
<dbReference type="PANTHER" id="PTHR23502:SF160">
    <property type="entry name" value="MAJOR FACILITATOR SUPERFAMILY (MFS) PROFILE DOMAIN-CONTAINING PROTEIN-RELATED"/>
    <property type="match status" value="1"/>
</dbReference>
<feature type="transmembrane region" description="Helical" evidence="6">
    <location>
        <begin position="464"/>
        <end position="486"/>
    </location>
</feature>
<evidence type="ECO:0000256" key="4">
    <source>
        <dbReference type="ARBA" id="ARBA00023136"/>
    </source>
</evidence>
<feature type="transmembrane region" description="Helical" evidence="6">
    <location>
        <begin position="401"/>
        <end position="421"/>
    </location>
</feature>
<dbReference type="InterPro" id="IPR020846">
    <property type="entry name" value="MFS_dom"/>
</dbReference>
<comment type="caution">
    <text evidence="8">The sequence shown here is derived from an EMBL/GenBank/DDBJ whole genome shotgun (WGS) entry which is preliminary data.</text>
</comment>
<feature type="transmembrane region" description="Helical" evidence="6">
    <location>
        <begin position="211"/>
        <end position="233"/>
    </location>
</feature>
<comment type="subcellular location">
    <subcellularLocation>
        <location evidence="1">Membrane</location>
        <topology evidence="1">Multi-pass membrane protein</topology>
    </subcellularLocation>
</comment>
<dbReference type="Pfam" id="PF07690">
    <property type="entry name" value="MFS_1"/>
    <property type="match status" value="1"/>
</dbReference>
<dbReference type="AlphaFoldDB" id="A0A9P5H8L4"/>
<organism evidence="8 9">
    <name type="scientific">Cylindrodendrum hubeiense</name>
    <dbReference type="NCBI Taxonomy" id="595255"/>
    <lineage>
        <taxon>Eukaryota</taxon>
        <taxon>Fungi</taxon>
        <taxon>Dikarya</taxon>
        <taxon>Ascomycota</taxon>
        <taxon>Pezizomycotina</taxon>
        <taxon>Sordariomycetes</taxon>
        <taxon>Hypocreomycetidae</taxon>
        <taxon>Hypocreales</taxon>
        <taxon>Nectriaceae</taxon>
        <taxon>Cylindrodendrum</taxon>
    </lineage>
</organism>
<dbReference type="SUPFAM" id="SSF103473">
    <property type="entry name" value="MFS general substrate transporter"/>
    <property type="match status" value="1"/>
</dbReference>